<dbReference type="InterPro" id="IPR029044">
    <property type="entry name" value="Nucleotide-diphossugar_trans"/>
</dbReference>
<dbReference type="Gene3D" id="3.90.550.10">
    <property type="entry name" value="Spore Coat Polysaccharide Biosynthesis Protein SpsA, Chain A"/>
    <property type="match status" value="1"/>
</dbReference>
<feature type="domain" description="Glycosyltransferase 2-like" evidence="1">
    <location>
        <begin position="3"/>
        <end position="112"/>
    </location>
</feature>
<gene>
    <name evidence="2" type="ORF">EJE83_08200</name>
    <name evidence="3" type="ORF">PAP18089_02129</name>
</gene>
<sequence>MFSIIVPTWNNLALLQLCVRSIRQNSSHAHQIIVHVNDGSDGSLEWVRAEGIEHTASPGNIGICYAVNQAAALAREKYIVYLNDDMYCCPGWDSALIERAEAMPDKAFMLSGTMIEPVDTRNPCVLVHDFGRDVDTFDEAGLLAAVPTYAKPDWFGATWPPTLVHRDWWFLVGGYSTELSPGMSSDNDFSMKMWAAGARRFVGVGASLVYHFQCKSTGKVVKNDGRTQFLRKWGMTQSIFDRYYLRRGKPVPTGNDGRLPEPVDDGKLRWELFRSRVKRALAK</sequence>
<keyword evidence="4" id="KW-1185">Reference proteome</keyword>
<reference evidence="3 5" key="2">
    <citation type="submission" date="2019-08" db="EMBL/GenBank/DDBJ databases">
        <authorList>
            <person name="Peeters C."/>
        </authorList>
    </citation>
    <scope>NUCLEOTIDE SEQUENCE [LARGE SCALE GENOMIC DNA]</scope>
    <source>
        <strain evidence="3 5">LMG 18089</strain>
    </source>
</reference>
<dbReference type="Proteomes" id="UP000364291">
    <property type="component" value="Unassembled WGS sequence"/>
</dbReference>
<dbReference type="Pfam" id="PF00535">
    <property type="entry name" value="Glycos_transf_2"/>
    <property type="match status" value="1"/>
</dbReference>
<dbReference type="OrthoDB" id="8936324at2"/>
<dbReference type="STRING" id="93218.XM39_02935"/>
<reference evidence="2 4" key="1">
    <citation type="submission" date="2018-12" db="EMBL/GenBank/DDBJ databases">
        <title>Whole genome sequence of a Pandoraea apista isolate from a patient with cystic fibrosis.</title>
        <authorList>
            <person name="Kenna D.T."/>
            <person name="Turton J.F."/>
        </authorList>
    </citation>
    <scope>NUCLEOTIDE SEQUENCE [LARGE SCALE GENOMIC DNA]</scope>
    <source>
        <strain evidence="2 4">Pa13324</strain>
    </source>
</reference>
<name>A0A0B5F9A8_9BURK</name>
<dbReference type="PANTHER" id="PTHR43179:SF7">
    <property type="entry name" value="RHAMNOSYLTRANSFERASE WBBL"/>
    <property type="match status" value="1"/>
</dbReference>
<accession>A0A0B5F9A8</accession>
<dbReference type="KEGG" id="papi:SG18_02935"/>
<dbReference type="GO" id="GO:0016740">
    <property type="term" value="F:transferase activity"/>
    <property type="evidence" value="ECO:0007669"/>
    <property type="project" value="UniProtKB-KW"/>
</dbReference>
<evidence type="ECO:0000313" key="3">
    <source>
        <dbReference type="EMBL" id="VVG71157.1"/>
    </source>
</evidence>
<organism evidence="3 5">
    <name type="scientific">Pandoraea apista</name>
    <dbReference type="NCBI Taxonomy" id="93218"/>
    <lineage>
        <taxon>Bacteria</taxon>
        <taxon>Pseudomonadati</taxon>
        <taxon>Pseudomonadota</taxon>
        <taxon>Betaproteobacteria</taxon>
        <taxon>Burkholderiales</taxon>
        <taxon>Burkholderiaceae</taxon>
        <taxon>Pandoraea</taxon>
    </lineage>
</organism>
<protein>
    <submittedName>
        <fullName evidence="3">Glycosyl transferase</fullName>
    </submittedName>
    <submittedName>
        <fullName evidence="2">Glycosyltransferase</fullName>
    </submittedName>
</protein>
<dbReference type="InterPro" id="IPR001173">
    <property type="entry name" value="Glyco_trans_2-like"/>
</dbReference>
<dbReference type="EMBL" id="RWHX01000010">
    <property type="protein sequence ID" value="RSK83065.1"/>
    <property type="molecule type" value="Genomic_DNA"/>
</dbReference>
<keyword evidence="3" id="KW-0808">Transferase</keyword>
<evidence type="ECO:0000313" key="2">
    <source>
        <dbReference type="EMBL" id="RSK83065.1"/>
    </source>
</evidence>
<evidence type="ECO:0000259" key="1">
    <source>
        <dbReference type="Pfam" id="PF00535"/>
    </source>
</evidence>
<evidence type="ECO:0000313" key="4">
    <source>
        <dbReference type="Proteomes" id="UP000270216"/>
    </source>
</evidence>
<dbReference type="RefSeq" id="WP_042112576.1">
    <property type="nucleotide sequence ID" value="NZ_CABPSX010000003.1"/>
</dbReference>
<dbReference type="EMBL" id="CABPSX010000003">
    <property type="protein sequence ID" value="VVG71157.1"/>
    <property type="molecule type" value="Genomic_DNA"/>
</dbReference>
<dbReference type="Proteomes" id="UP000270216">
    <property type="component" value="Unassembled WGS sequence"/>
</dbReference>
<dbReference type="GeneID" id="47013435"/>
<dbReference type="SUPFAM" id="SSF53448">
    <property type="entry name" value="Nucleotide-diphospho-sugar transferases"/>
    <property type="match status" value="1"/>
</dbReference>
<proteinExistence type="predicted"/>
<evidence type="ECO:0000313" key="5">
    <source>
        <dbReference type="Proteomes" id="UP000364291"/>
    </source>
</evidence>
<dbReference type="AlphaFoldDB" id="A0A0B5F9A8"/>
<dbReference type="PANTHER" id="PTHR43179">
    <property type="entry name" value="RHAMNOSYLTRANSFERASE WBBL"/>
    <property type="match status" value="1"/>
</dbReference>